<dbReference type="SFLD" id="SFLDS00001">
    <property type="entry name" value="Enolase"/>
    <property type="match status" value="1"/>
</dbReference>
<reference evidence="6 7" key="1">
    <citation type="submission" date="2018-06" db="EMBL/GenBank/DDBJ databases">
        <authorList>
            <consortium name="Pathogen Informatics"/>
            <person name="Doyle S."/>
        </authorList>
    </citation>
    <scope>NUCLEOTIDE SEQUENCE [LARGE SCALE GENOMIC DNA]</scope>
    <source>
        <strain evidence="6 7">NCTC11661</strain>
    </source>
</reference>
<dbReference type="GO" id="GO:0016854">
    <property type="term" value="F:racemase and epimerase activity"/>
    <property type="evidence" value="ECO:0007669"/>
    <property type="project" value="UniProtKB-ARBA"/>
</dbReference>
<proteinExistence type="predicted"/>
<dbReference type="PANTHER" id="PTHR48073:SF2">
    <property type="entry name" value="O-SUCCINYLBENZOATE SYNTHASE"/>
    <property type="match status" value="1"/>
</dbReference>
<dbReference type="NCBIfam" id="TIGR01927">
    <property type="entry name" value="menC_gam_Gplu"/>
    <property type="match status" value="1"/>
</dbReference>
<evidence type="ECO:0000256" key="3">
    <source>
        <dbReference type="ARBA" id="ARBA00023239"/>
    </source>
</evidence>
<dbReference type="EC" id="4.2.1.113" evidence="4"/>
<dbReference type="Gene3D" id="3.20.20.120">
    <property type="entry name" value="Enolase-like C-terminal domain"/>
    <property type="match status" value="1"/>
</dbReference>
<dbReference type="PANTHER" id="PTHR48073">
    <property type="entry name" value="O-SUCCINYLBENZOATE SYNTHASE-RELATED"/>
    <property type="match status" value="1"/>
</dbReference>
<dbReference type="Pfam" id="PF21508">
    <property type="entry name" value="MenC_N"/>
    <property type="match status" value="1"/>
</dbReference>
<dbReference type="SFLD" id="SFLDG00180">
    <property type="entry name" value="muconate_cycloisomerase"/>
    <property type="match status" value="1"/>
</dbReference>
<evidence type="ECO:0000313" key="6">
    <source>
        <dbReference type="EMBL" id="SUV53281.1"/>
    </source>
</evidence>
<dbReference type="InterPro" id="IPR029017">
    <property type="entry name" value="Enolase-like_N"/>
</dbReference>
<evidence type="ECO:0000256" key="2">
    <source>
        <dbReference type="ARBA" id="ARBA00022842"/>
    </source>
</evidence>
<dbReference type="InterPro" id="IPR041338">
    <property type="entry name" value="OSBS_N"/>
</dbReference>
<dbReference type="CDD" id="cd03320">
    <property type="entry name" value="OSBS"/>
    <property type="match status" value="1"/>
</dbReference>
<dbReference type="InterPro" id="IPR036849">
    <property type="entry name" value="Enolase-like_C_sf"/>
</dbReference>
<dbReference type="InterPro" id="IPR013342">
    <property type="entry name" value="Mandelate_racemase_C"/>
</dbReference>
<dbReference type="Pfam" id="PF13378">
    <property type="entry name" value="MR_MLE_C"/>
    <property type="match status" value="1"/>
</dbReference>
<evidence type="ECO:0000256" key="4">
    <source>
        <dbReference type="NCBIfam" id="TIGR01927"/>
    </source>
</evidence>
<dbReference type="PROSITE" id="PS00909">
    <property type="entry name" value="MR_MLE_2"/>
    <property type="match status" value="1"/>
</dbReference>
<organism evidence="6 7">
    <name type="scientific">Bergeyella zoohelcum</name>
    <dbReference type="NCBI Taxonomy" id="1015"/>
    <lineage>
        <taxon>Bacteria</taxon>
        <taxon>Pseudomonadati</taxon>
        <taxon>Bacteroidota</taxon>
        <taxon>Flavobacteriia</taxon>
        <taxon>Flavobacteriales</taxon>
        <taxon>Weeksellaceae</taxon>
        <taxon>Bergeyella</taxon>
    </lineage>
</organism>
<name>A0A380ZVA8_9FLAO</name>
<dbReference type="GO" id="GO:0046872">
    <property type="term" value="F:metal ion binding"/>
    <property type="evidence" value="ECO:0007669"/>
    <property type="project" value="UniProtKB-KW"/>
</dbReference>
<evidence type="ECO:0000313" key="7">
    <source>
        <dbReference type="Proteomes" id="UP000255515"/>
    </source>
</evidence>
<dbReference type="Gene3D" id="3.30.390.10">
    <property type="entry name" value="Enolase-like, N-terminal domain"/>
    <property type="match status" value="1"/>
</dbReference>
<protein>
    <recommendedName>
        <fullName evidence="4">o-succinylbenzoate synthase</fullName>
        <ecNumber evidence="4">4.2.1.113</ecNumber>
    </recommendedName>
</protein>
<dbReference type="Proteomes" id="UP000255515">
    <property type="component" value="Unassembled WGS sequence"/>
</dbReference>
<gene>
    <name evidence="6" type="primary">ykfB</name>
    <name evidence="6" type="ORF">NCTC11661_02430</name>
</gene>
<dbReference type="GO" id="GO:0043748">
    <property type="term" value="F:O-succinylbenzoate synthase activity"/>
    <property type="evidence" value="ECO:0007669"/>
    <property type="project" value="UniProtKB-EC"/>
</dbReference>
<dbReference type="SFLD" id="SFLDF00009">
    <property type="entry name" value="o-succinylbenzoate_synthase"/>
    <property type="match status" value="1"/>
</dbReference>
<dbReference type="AlphaFoldDB" id="A0A380ZVA8"/>
<sequence length="388" mass="44263">MIVSSFKINFRPQFWGRNSIYNTKFQITSPFSLKSSHHLLGVHSTIQSVMKTAQIEKYTLQFKQPGGTSRGVLHTKDTYILQVFENNQRGIGECALFRGLSADDVPEYEEQLAWLRENINLTKEEIIHKLYGFPSIIFGYEQAMLNLKYQNDLYFPSAFTEGKKGITINGLIWMGDARFMKSQIKDKLEKGFSCLKLKIGVDWESEKEILKQLRNQFPKEILELRVDANGAFSYSQAWRVLEELNALEIHSIEQPIKKMTHFHQNSEMKQLCAETPTPIALDEELIGVHSMEEKQQLLECIMPQYIILKPSLVGGISGCDEWIATAEKLGIGWWITSALESNIGLNAIAQYTFTKNNSMPQGLGTGGLFTNNFPSPLYLEGEVLRFQK</sequence>
<evidence type="ECO:0000256" key="1">
    <source>
        <dbReference type="ARBA" id="ARBA00022723"/>
    </source>
</evidence>
<keyword evidence="1" id="KW-0479">Metal-binding</keyword>
<feature type="domain" description="Mandelate racemase/muconate lactonizing enzyme C-terminal" evidence="5">
    <location>
        <begin position="177"/>
        <end position="278"/>
    </location>
</feature>
<dbReference type="SUPFAM" id="SSF51604">
    <property type="entry name" value="Enolase C-terminal domain-like"/>
    <property type="match status" value="1"/>
</dbReference>
<dbReference type="SMART" id="SM00922">
    <property type="entry name" value="MR_MLE"/>
    <property type="match status" value="1"/>
</dbReference>
<keyword evidence="3" id="KW-0456">Lyase</keyword>
<dbReference type="GO" id="GO:0009063">
    <property type="term" value="P:amino acid catabolic process"/>
    <property type="evidence" value="ECO:0007669"/>
    <property type="project" value="InterPro"/>
</dbReference>
<dbReference type="GO" id="GO:0009234">
    <property type="term" value="P:menaquinone biosynthetic process"/>
    <property type="evidence" value="ECO:0007669"/>
    <property type="project" value="UniProtKB-UniRule"/>
</dbReference>
<dbReference type="EMBL" id="UFTJ01000005">
    <property type="protein sequence ID" value="SUV53281.1"/>
    <property type="molecule type" value="Genomic_DNA"/>
</dbReference>
<accession>A0A380ZVA8</accession>
<keyword evidence="2" id="KW-0460">Magnesium</keyword>
<evidence type="ECO:0000259" key="5">
    <source>
        <dbReference type="SMART" id="SM00922"/>
    </source>
</evidence>
<dbReference type="RefSeq" id="WP_002665147.1">
    <property type="nucleotide sequence ID" value="NZ_UFTJ01000005.1"/>
</dbReference>
<dbReference type="InterPro" id="IPR018110">
    <property type="entry name" value="Mandel_Rmase/mucon_lact_enz_CS"/>
</dbReference>
<keyword evidence="6" id="KW-0413">Isomerase</keyword>
<dbReference type="InterPro" id="IPR029065">
    <property type="entry name" value="Enolase_C-like"/>
</dbReference>
<dbReference type="SUPFAM" id="SSF54826">
    <property type="entry name" value="Enolase N-terminal domain-like"/>
    <property type="match status" value="1"/>
</dbReference>